<dbReference type="AlphaFoldDB" id="A0A803QEP8"/>
<evidence type="ECO:0000259" key="1">
    <source>
        <dbReference type="Pfam" id="PF13976"/>
    </source>
</evidence>
<proteinExistence type="predicted"/>
<sequence length="341" mass="38428">MQDYHCEQYVGVRTMVIFTIKPHLTNPSEPGQPLQETVKRQSREVNLFKMFTNYKNNTMKTLSKRTTRKMVTMMKDENITKTMRKTPSEWRLREQAPPANGILQSRSPPANVIGSASSLQCKDLGNWSPPLLDLLSSLSLVISSFLVDDRRSQETQEMSRALKVKFGKEKRDFRDAGCVLDGYESANALVASSQATGDNKSCKIAGISLVLIKMHNESERTIRDVRVLKDSTAVMKGNLKNGINYVVGRTIIGKAETAVKNEGMDQIKLWHMRLGHVSKRGLHELEKQGIRKDCTAFALASAKEVECSVPSTYYEAVNYKSMTKWLSAIDEEMTSLKKNKI</sequence>
<reference evidence="2" key="2">
    <citation type="submission" date="2021-03" db="UniProtKB">
        <authorList>
            <consortium name="EnsemblPlants"/>
        </authorList>
    </citation>
    <scope>IDENTIFICATION</scope>
</reference>
<name>A0A803QEP8_CANSA</name>
<dbReference type="EnsemblPlants" id="evm.model.09.1519">
    <property type="protein sequence ID" value="cds.evm.model.09.1519"/>
    <property type="gene ID" value="evm.TU.09.1519"/>
</dbReference>
<organism evidence="2 3">
    <name type="scientific">Cannabis sativa</name>
    <name type="common">Hemp</name>
    <name type="synonym">Marijuana</name>
    <dbReference type="NCBI Taxonomy" id="3483"/>
    <lineage>
        <taxon>Eukaryota</taxon>
        <taxon>Viridiplantae</taxon>
        <taxon>Streptophyta</taxon>
        <taxon>Embryophyta</taxon>
        <taxon>Tracheophyta</taxon>
        <taxon>Spermatophyta</taxon>
        <taxon>Magnoliopsida</taxon>
        <taxon>eudicotyledons</taxon>
        <taxon>Gunneridae</taxon>
        <taxon>Pentapetalae</taxon>
        <taxon>rosids</taxon>
        <taxon>fabids</taxon>
        <taxon>Rosales</taxon>
        <taxon>Cannabaceae</taxon>
        <taxon>Cannabis</taxon>
    </lineage>
</organism>
<accession>A0A803QEP8</accession>
<feature type="domain" description="GAG-pre-integrase" evidence="1">
    <location>
        <begin position="256"/>
        <end position="290"/>
    </location>
</feature>
<dbReference type="Proteomes" id="UP000596661">
    <property type="component" value="Chromosome 9"/>
</dbReference>
<evidence type="ECO:0000313" key="2">
    <source>
        <dbReference type="EnsemblPlants" id="cds.evm.model.09.1519"/>
    </source>
</evidence>
<dbReference type="InterPro" id="IPR025724">
    <property type="entry name" value="GAG-pre-integrase_dom"/>
</dbReference>
<reference evidence="2" key="1">
    <citation type="submission" date="2018-11" db="EMBL/GenBank/DDBJ databases">
        <authorList>
            <person name="Grassa J C."/>
        </authorList>
    </citation>
    <scope>NUCLEOTIDE SEQUENCE [LARGE SCALE GENOMIC DNA]</scope>
</reference>
<dbReference type="Pfam" id="PF13976">
    <property type="entry name" value="gag_pre-integrs"/>
    <property type="match status" value="1"/>
</dbReference>
<protein>
    <recommendedName>
        <fullName evidence="1">GAG-pre-integrase domain-containing protein</fullName>
    </recommendedName>
</protein>
<evidence type="ECO:0000313" key="3">
    <source>
        <dbReference type="Proteomes" id="UP000596661"/>
    </source>
</evidence>
<dbReference type="Gramene" id="evm.model.09.1519">
    <property type="protein sequence ID" value="cds.evm.model.09.1519"/>
    <property type="gene ID" value="evm.TU.09.1519"/>
</dbReference>
<dbReference type="EMBL" id="UZAU01000772">
    <property type="status" value="NOT_ANNOTATED_CDS"/>
    <property type="molecule type" value="Genomic_DNA"/>
</dbReference>
<keyword evidence="3" id="KW-1185">Reference proteome</keyword>